<evidence type="ECO:0000313" key="1">
    <source>
        <dbReference type="EMBL" id="JAV95190.1"/>
    </source>
</evidence>
<sequence>MSPGDNFSFFLSALFKFIDFIKTSSKVNFLPVKLHSRAVLWGYFRKSAKMNSGKVTLGIFTSGIGDFIIVELCRAEDKFLRCRSKIMIFWREPEEILRMREYIVISERKR</sequence>
<reference evidence="1" key="1">
    <citation type="journal article" date="2016" name="Sci. Rep.">
        <title>Molecular characterization of firefly nuptial gifts: a multi-omics approach sheds light on postcopulatory sexual selection.</title>
        <authorList>
            <person name="Al-Wathiqui N."/>
            <person name="Fallon T.R."/>
            <person name="South A."/>
            <person name="Weng J.K."/>
            <person name="Lewis S.M."/>
        </authorList>
    </citation>
    <scope>NUCLEOTIDE SEQUENCE</scope>
</reference>
<name>A0A1Y1NE86_PHOPY</name>
<protein>
    <submittedName>
        <fullName evidence="1">Uncharacterized protein</fullName>
    </submittedName>
</protein>
<proteinExistence type="predicted"/>
<organism evidence="1">
    <name type="scientific">Photinus pyralis</name>
    <name type="common">Common eastern firefly</name>
    <name type="synonym">Lampyris pyralis</name>
    <dbReference type="NCBI Taxonomy" id="7054"/>
    <lineage>
        <taxon>Eukaryota</taxon>
        <taxon>Metazoa</taxon>
        <taxon>Ecdysozoa</taxon>
        <taxon>Arthropoda</taxon>
        <taxon>Hexapoda</taxon>
        <taxon>Insecta</taxon>
        <taxon>Pterygota</taxon>
        <taxon>Neoptera</taxon>
        <taxon>Endopterygota</taxon>
        <taxon>Coleoptera</taxon>
        <taxon>Polyphaga</taxon>
        <taxon>Elateriformia</taxon>
        <taxon>Elateroidea</taxon>
        <taxon>Lampyridae</taxon>
        <taxon>Lampyrinae</taxon>
        <taxon>Photinus</taxon>
    </lineage>
</organism>
<accession>A0A1Y1NE86</accession>
<dbReference type="AlphaFoldDB" id="A0A1Y1NE86"/>
<dbReference type="EMBL" id="GEZM01007451">
    <property type="protein sequence ID" value="JAV95190.1"/>
    <property type="molecule type" value="Transcribed_RNA"/>
</dbReference>